<sequence length="391" mass="44484">MTMIVEITEIKKFNRMIFVTVKDETNNLRAIIYNDQYTFKQGDKLKITCSLFLFRSEIEIIIHSYHEIGTGNNNAKLEELKKQLQELGCFDRKPILENNYVNIGVISSMNAAGMKDFMHTLNERCCGKKIYLYPAIMQGNNAPKDVSRAIQLANTHNVCDIIVLIRGGGSKDDLECFNTKMMAMSIFKSKIPIVTGIGHQIDTSLADLASCKSYITPTAVAQNITLENINTKDKITKIIASLHKKIHTYVNAYSDFIEIKKVKLTKYSDRILAQLSEDLSFHQTASANNRNNILAHLNDKCEYIIDSKRTLDENIKGHYDQIKKILSVNERKLSNCVDVCGKQLTIYEEQIKNITRPKLISNKTKEEITTLAELKNHKSYTIQFIDGSVII</sequence>
<dbReference type="PANTHER" id="PTHR30008">
    <property type="entry name" value="EXODEOXYRIBONUCLEASE 7 LARGE SUBUNIT"/>
    <property type="match status" value="1"/>
</dbReference>
<dbReference type="PANTHER" id="PTHR30008:SF0">
    <property type="entry name" value="EXODEOXYRIBONUCLEASE 7 LARGE SUBUNIT"/>
    <property type="match status" value="1"/>
</dbReference>
<dbReference type="GO" id="GO:0006308">
    <property type="term" value="P:DNA catabolic process"/>
    <property type="evidence" value="ECO:0007669"/>
    <property type="project" value="InterPro"/>
</dbReference>
<dbReference type="CDD" id="cd03524">
    <property type="entry name" value="RPA2_OBF_family"/>
    <property type="match status" value="1"/>
</dbReference>
<dbReference type="NCBIfam" id="TIGR00237">
    <property type="entry name" value="xseA"/>
    <property type="match status" value="1"/>
</dbReference>
<dbReference type="Pfam" id="PF02601">
    <property type="entry name" value="Exonuc_VII_L"/>
    <property type="match status" value="1"/>
</dbReference>
<evidence type="ECO:0000313" key="2">
    <source>
        <dbReference type="EMBL" id="QHT01047.1"/>
    </source>
</evidence>
<proteinExistence type="predicted"/>
<evidence type="ECO:0000259" key="1">
    <source>
        <dbReference type="Pfam" id="PF02601"/>
    </source>
</evidence>
<accession>A0A6C0C9K2</accession>
<organism evidence="2">
    <name type="scientific">viral metagenome</name>
    <dbReference type="NCBI Taxonomy" id="1070528"/>
    <lineage>
        <taxon>unclassified sequences</taxon>
        <taxon>metagenomes</taxon>
        <taxon>organismal metagenomes</taxon>
    </lineage>
</organism>
<protein>
    <recommendedName>
        <fullName evidence="1">Exonuclease VII large subunit C-terminal domain-containing protein</fullName>
    </recommendedName>
</protein>
<dbReference type="GO" id="GO:0008855">
    <property type="term" value="F:exodeoxyribonuclease VII activity"/>
    <property type="evidence" value="ECO:0007669"/>
    <property type="project" value="InterPro"/>
</dbReference>
<dbReference type="InterPro" id="IPR020579">
    <property type="entry name" value="Exonuc_VII_lsu_C"/>
</dbReference>
<dbReference type="AlphaFoldDB" id="A0A6C0C9K2"/>
<name>A0A6C0C9K2_9ZZZZ</name>
<dbReference type="EMBL" id="MN739363">
    <property type="protein sequence ID" value="QHT01047.1"/>
    <property type="molecule type" value="Genomic_DNA"/>
</dbReference>
<dbReference type="GO" id="GO:0009318">
    <property type="term" value="C:exodeoxyribonuclease VII complex"/>
    <property type="evidence" value="ECO:0007669"/>
    <property type="project" value="InterPro"/>
</dbReference>
<dbReference type="InterPro" id="IPR003753">
    <property type="entry name" value="Exonuc_VII_L"/>
</dbReference>
<reference evidence="2" key="1">
    <citation type="journal article" date="2020" name="Nature">
        <title>Giant virus diversity and host interactions through global metagenomics.</title>
        <authorList>
            <person name="Schulz F."/>
            <person name="Roux S."/>
            <person name="Paez-Espino D."/>
            <person name="Jungbluth S."/>
            <person name="Walsh D.A."/>
            <person name="Denef V.J."/>
            <person name="McMahon K.D."/>
            <person name="Konstantinidis K.T."/>
            <person name="Eloe-Fadrosh E.A."/>
            <person name="Kyrpides N.C."/>
            <person name="Woyke T."/>
        </authorList>
    </citation>
    <scope>NUCLEOTIDE SEQUENCE</scope>
    <source>
        <strain evidence="2">GVMAG-M-3300020192-26</strain>
    </source>
</reference>
<feature type="domain" description="Exonuclease VII large subunit C-terminal" evidence="1">
    <location>
        <begin position="93"/>
        <end position="389"/>
    </location>
</feature>